<protein>
    <submittedName>
        <fullName evidence="1">Putative secreted protein</fullName>
    </submittedName>
</protein>
<dbReference type="AlphaFoldDB" id="A0A6B0U8I8"/>
<reference evidence="1" key="1">
    <citation type="submission" date="2019-12" db="EMBL/GenBank/DDBJ databases">
        <title>An insight into the sialome of adult female Ixodes ricinus ticks feeding for 6 days.</title>
        <authorList>
            <person name="Perner J."/>
            <person name="Ribeiro J.M.C."/>
        </authorList>
    </citation>
    <scope>NUCLEOTIDE SEQUENCE</scope>
    <source>
        <strain evidence="1">Semi-engorged</strain>
        <tissue evidence="1">Salivary glands</tissue>
    </source>
</reference>
<sequence length="86" mass="9518">MSVVSLVFQVHFTAQVILLPFQNHCQGAVTSAENSKYYSSLKVNRSVTKHPFLPEGDAVLSQYLKASDNFQIDPSRSASGFVSCHR</sequence>
<evidence type="ECO:0000313" key="1">
    <source>
        <dbReference type="EMBL" id="MXU85457.1"/>
    </source>
</evidence>
<proteinExistence type="predicted"/>
<name>A0A6B0U8I8_IXORI</name>
<organism evidence="1">
    <name type="scientific">Ixodes ricinus</name>
    <name type="common">Common tick</name>
    <name type="synonym">Acarus ricinus</name>
    <dbReference type="NCBI Taxonomy" id="34613"/>
    <lineage>
        <taxon>Eukaryota</taxon>
        <taxon>Metazoa</taxon>
        <taxon>Ecdysozoa</taxon>
        <taxon>Arthropoda</taxon>
        <taxon>Chelicerata</taxon>
        <taxon>Arachnida</taxon>
        <taxon>Acari</taxon>
        <taxon>Parasitiformes</taxon>
        <taxon>Ixodida</taxon>
        <taxon>Ixodoidea</taxon>
        <taxon>Ixodidae</taxon>
        <taxon>Ixodinae</taxon>
        <taxon>Ixodes</taxon>
    </lineage>
</organism>
<dbReference type="EMBL" id="GIFC01003374">
    <property type="protein sequence ID" value="MXU85457.1"/>
    <property type="molecule type" value="Transcribed_RNA"/>
</dbReference>
<accession>A0A6B0U8I8</accession>